<proteinExistence type="predicted"/>
<gene>
    <name evidence="2" type="ORF">BUE93_11285</name>
</gene>
<name>A0A2S9X542_9NEIS</name>
<dbReference type="Pfam" id="PF21703">
    <property type="entry name" value="Gp10A-like"/>
    <property type="match status" value="1"/>
</dbReference>
<reference evidence="2 3" key="1">
    <citation type="submission" date="2017-01" db="EMBL/GenBank/DDBJ databases">
        <title>New insights into the genetic diversity of Chromobacterium isolated from tropical freshwater lake.</title>
        <authorList>
            <person name="Santos A.B."/>
            <person name="Nascimento A.M."/>
            <person name="Da Silva P.C."/>
        </authorList>
    </citation>
    <scope>NUCLEOTIDE SEQUENCE [LARGE SCALE GENOMIC DNA]</scope>
    <source>
        <strain evidence="2 3">56AF</strain>
    </source>
</reference>
<dbReference type="AlphaFoldDB" id="A0A2S9X542"/>
<comment type="caution">
    <text evidence="2">The sequence shown here is derived from an EMBL/GenBank/DDBJ whole genome shotgun (WGS) entry which is preliminary data.</text>
</comment>
<protein>
    <recommendedName>
        <fullName evidence="1">Capsid Gp10A/Gp10B-like domain-containing protein</fullName>
    </recommendedName>
</protein>
<evidence type="ECO:0000259" key="1">
    <source>
        <dbReference type="Pfam" id="PF21703"/>
    </source>
</evidence>
<dbReference type="Proteomes" id="UP000239469">
    <property type="component" value="Unassembled WGS sequence"/>
</dbReference>
<feature type="domain" description="Capsid Gp10A/Gp10B-like" evidence="1">
    <location>
        <begin position="57"/>
        <end position="325"/>
    </location>
</feature>
<evidence type="ECO:0000313" key="2">
    <source>
        <dbReference type="EMBL" id="PRP70848.1"/>
    </source>
</evidence>
<dbReference type="EMBL" id="MTBD01000025">
    <property type="protein sequence ID" value="PRP70848.1"/>
    <property type="molecule type" value="Genomic_DNA"/>
</dbReference>
<organism evidence="2 3">
    <name type="scientific">Chromobacterium amazonense</name>
    <dbReference type="NCBI Taxonomy" id="1382803"/>
    <lineage>
        <taxon>Bacteria</taxon>
        <taxon>Pseudomonadati</taxon>
        <taxon>Pseudomonadota</taxon>
        <taxon>Betaproteobacteria</taxon>
        <taxon>Neisseriales</taxon>
        <taxon>Chromobacteriaceae</taxon>
        <taxon>Chromobacterium</taxon>
    </lineage>
</organism>
<accession>A0A2S9X542</accession>
<dbReference type="RefSeq" id="WP_106076876.1">
    <property type="nucleotide sequence ID" value="NZ_MTBD01000025.1"/>
</dbReference>
<dbReference type="OrthoDB" id="1634547at2"/>
<dbReference type="InterPro" id="IPR049301">
    <property type="entry name" value="Capsid_Gp10A/Gp10B-like_dom"/>
</dbReference>
<sequence length="341" mass="36508">MAFNTTQPGKDTNDKQSTDISMFLKLFAGETLAAYARTSKLSGKHLEINIKGGKSAQFPVMSRATAKFLKPGQELDGQDFKQTEKVIQIDGLLTSDCYVSDLYEAMSQDAFRSMYAAQLGESLAIAKDQHVLAEVAKMIAAGTENLPGLGKPFKAEIGAMPDISVAGHDDLFKWCSLFILQVQRCAAQFDKNYVPASERYGFITPELKAVMTRYLSAGGLDTNGVAYLSQWGDITIANIPLTVVPHMGDSGIDFSQSMNTAGHLFPAEMAGKTHCLISHKGAVGTVNLMSMGFETQRYSTRQATHLVAKMSTGHGGLRPEAVGGIFVGKESGGGGGTKSAK</sequence>
<evidence type="ECO:0000313" key="3">
    <source>
        <dbReference type="Proteomes" id="UP000239469"/>
    </source>
</evidence>